<dbReference type="KEGG" id="nsm:JO391_13165"/>
<reference evidence="2" key="1">
    <citation type="submission" date="2021-02" db="EMBL/GenBank/DDBJ databases">
        <title>Rhodobacter shimadae sp. nov., an aerobic anoxygenic phototrophic bacterium isolated from a hot spring.</title>
        <authorList>
            <person name="Muramatsu S."/>
            <person name="Haruta S."/>
            <person name="Hirose S."/>
            <person name="Hanada S."/>
        </authorList>
    </citation>
    <scope>NUCLEOTIDE SEQUENCE</scope>
    <source>
        <strain evidence="2">N10</strain>
    </source>
</reference>
<dbReference type="AlphaFoldDB" id="A0A8G1ECT9"/>
<keyword evidence="3" id="KW-1185">Reference proteome</keyword>
<dbReference type="Pfam" id="PF20056">
    <property type="entry name" value="DUF6455"/>
    <property type="match status" value="1"/>
</dbReference>
<organism evidence="2 3">
    <name type="scientific">Neotabrizicola shimadae</name>
    <dbReference type="NCBI Taxonomy" id="2807096"/>
    <lineage>
        <taxon>Bacteria</taxon>
        <taxon>Pseudomonadati</taxon>
        <taxon>Pseudomonadota</taxon>
        <taxon>Alphaproteobacteria</taxon>
        <taxon>Rhodobacterales</taxon>
        <taxon>Paracoccaceae</taxon>
        <taxon>Neotabrizicola</taxon>
    </lineage>
</organism>
<evidence type="ECO:0000313" key="3">
    <source>
        <dbReference type="Proteomes" id="UP000826300"/>
    </source>
</evidence>
<protein>
    <recommendedName>
        <fullName evidence="1">DUF6455 domain-containing protein</fullName>
    </recommendedName>
</protein>
<dbReference type="RefSeq" id="WP_220660937.1">
    <property type="nucleotide sequence ID" value="NZ_CP069370.1"/>
</dbReference>
<dbReference type="EMBL" id="CP069370">
    <property type="protein sequence ID" value="QYZ68714.1"/>
    <property type="molecule type" value="Genomic_DNA"/>
</dbReference>
<evidence type="ECO:0000259" key="1">
    <source>
        <dbReference type="Pfam" id="PF20056"/>
    </source>
</evidence>
<name>A0A8G1ECT9_9RHOB</name>
<feature type="domain" description="DUF6455" evidence="1">
    <location>
        <begin position="47"/>
        <end position="115"/>
    </location>
</feature>
<evidence type="ECO:0000313" key="2">
    <source>
        <dbReference type="EMBL" id="QYZ68714.1"/>
    </source>
</evidence>
<dbReference type="Proteomes" id="UP000826300">
    <property type="component" value="Chromosome"/>
</dbReference>
<sequence>MFDRIKTLLERWHEIREVEALSDRDISDLGLTRDQLAHFVRMPRDVEDRVAHMAAVFGLSADEVKASHAQWVELLEVCGGCTDREACAHQLAKGSEAHPADCDFCRNRAAFEALALPA</sequence>
<accession>A0A8G1ECT9</accession>
<gene>
    <name evidence="2" type="ORF">JO391_13165</name>
</gene>
<dbReference type="InterPro" id="IPR045601">
    <property type="entry name" value="DUF6455"/>
</dbReference>
<proteinExistence type="predicted"/>